<protein>
    <submittedName>
        <fullName evidence="1">Uncharacterized protein</fullName>
    </submittedName>
</protein>
<accession>A0AB36TCT0</accession>
<dbReference type="EMBL" id="PDBW01000001">
    <property type="protein sequence ID" value="PFH01757.1"/>
    <property type="molecule type" value="Genomic_DNA"/>
</dbReference>
<proteinExistence type="predicted"/>
<reference evidence="1 2" key="1">
    <citation type="submission" date="2017-09" db="EMBL/GenBank/DDBJ databases">
        <title>Evaluation of Pacific Biosciences Sequencing Technology to Finishing C. thermocellum Genome Sequences.</title>
        <authorList>
            <person name="Brown S."/>
        </authorList>
    </citation>
    <scope>NUCLEOTIDE SEQUENCE [LARGE SCALE GENOMIC DNA]</scope>
    <source>
        <strain evidence="1 2">AD2</strain>
    </source>
</reference>
<organism evidence="1 2">
    <name type="scientific">Acetivibrio thermocellus AD2</name>
    <dbReference type="NCBI Taxonomy" id="1138384"/>
    <lineage>
        <taxon>Bacteria</taxon>
        <taxon>Bacillati</taxon>
        <taxon>Bacillota</taxon>
        <taxon>Clostridia</taxon>
        <taxon>Eubacteriales</taxon>
        <taxon>Oscillospiraceae</taxon>
        <taxon>Acetivibrio</taxon>
    </lineage>
</organism>
<name>A0AB36TCT0_ACETH</name>
<evidence type="ECO:0000313" key="2">
    <source>
        <dbReference type="Proteomes" id="UP000223596"/>
    </source>
</evidence>
<sequence>MPLNKREAKKKVREIIHCLEQTGDIPEQENCIKVAERKLEMLVKEAPASLVYELGCVYSHFKNSGGDVDTALSRLKKILEREVKKEDE</sequence>
<gene>
    <name evidence="1" type="ORF">M972_11501</name>
</gene>
<dbReference type="RefSeq" id="WP_003518531.1">
    <property type="nucleotide sequence ID" value="NZ_CP013828.1"/>
</dbReference>
<dbReference type="AlphaFoldDB" id="A0AB36TCT0"/>
<comment type="caution">
    <text evidence="1">The sequence shown here is derived from an EMBL/GenBank/DDBJ whole genome shotgun (WGS) entry which is preliminary data.</text>
</comment>
<evidence type="ECO:0000313" key="1">
    <source>
        <dbReference type="EMBL" id="PFH01757.1"/>
    </source>
</evidence>
<dbReference type="Proteomes" id="UP000223596">
    <property type="component" value="Unassembled WGS sequence"/>
</dbReference>